<keyword evidence="2" id="KW-1185">Reference proteome</keyword>
<dbReference type="SUPFAM" id="SSF49354">
    <property type="entry name" value="PapD-like"/>
    <property type="match status" value="1"/>
</dbReference>
<name>A0ABV2RE97_9CAUL</name>
<proteinExistence type="predicted"/>
<dbReference type="InterPro" id="IPR008962">
    <property type="entry name" value="PapD-like_sf"/>
</dbReference>
<reference evidence="1 2" key="1">
    <citation type="submission" date="2024-06" db="EMBL/GenBank/DDBJ databases">
        <title>Sorghum-associated microbial communities from plants grown in Nebraska, USA.</title>
        <authorList>
            <person name="Schachtman D."/>
        </authorList>
    </citation>
    <scope>NUCLEOTIDE SEQUENCE [LARGE SCALE GENOMIC DNA]</scope>
    <source>
        <strain evidence="1 2">2814</strain>
    </source>
</reference>
<protein>
    <submittedName>
        <fullName evidence="1">Fimbrial chaperone protein</fullName>
    </submittedName>
</protein>
<sequence length="282" mass="29737">MMRRKKHFSWGARIASGGIAMLVGLLCMTAAWAMRVSPMVSELTTSGAGSAARIEVGNVGSAALPFETRITRMDVDADGKIVETPADDDFLVFPPQGLVPVNGRQVVRVQWIGDPSIDVSRAYYLWVRQLPVATDAKAAEGGGAVSVQVLYTMKALIVVAPPGAEPKVEVVSVTPAMVTPPAPEIDPSLTGGQAAPPPPAEPGVEIVVANSGKRYALMSGATWVLEGTDKSGQPFRREYNSDEVSKTVGVGYLAPGGARRTFKVPTGVELDPAKPVSLRFAR</sequence>
<dbReference type="EMBL" id="JBEPTF010000004">
    <property type="protein sequence ID" value="MET4684908.1"/>
    <property type="molecule type" value="Genomic_DNA"/>
</dbReference>
<dbReference type="Proteomes" id="UP001549313">
    <property type="component" value="Unassembled WGS sequence"/>
</dbReference>
<organism evidence="1 2">
    <name type="scientific">Brevundimonas faecalis</name>
    <dbReference type="NCBI Taxonomy" id="947378"/>
    <lineage>
        <taxon>Bacteria</taxon>
        <taxon>Pseudomonadati</taxon>
        <taxon>Pseudomonadota</taxon>
        <taxon>Alphaproteobacteria</taxon>
        <taxon>Caulobacterales</taxon>
        <taxon>Caulobacteraceae</taxon>
        <taxon>Brevundimonas</taxon>
    </lineage>
</organism>
<dbReference type="InterPro" id="IPR013783">
    <property type="entry name" value="Ig-like_fold"/>
</dbReference>
<comment type="caution">
    <text evidence="1">The sequence shown here is derived from an EMBL/GenBank/DDBJ whole genome shotgun (WGS) entry which is preliminary data.</text>
</comment>
<evidence type="ECO:0000313" key="2">
    <source>
        <dbReference type="Proteomes" id="UP001549313"/>
    </source>
</evidence>
<gene>
    <name evidence="1" type="ORF">ABIE19_002857</name>
</gene>
<accession>A0ABV2RE97</accession>
<dbReference type="Gene3D" id="2.60.40.10">
    <property type="entry name" value="Immunoglobulins"/>
    <property type="match status" value="1"/>
</dbReference>
<evidence type="ECO:0000313" key="1">
    <source>
        <dbReference type="EMBL" id="MET4684908.1"/>
    </source>
</evidence>
<dbReference type="RefSeq" id="WP_354089871.1">
    <property type="nucleotide sequence ID" value="NZ_JBEPTF010000004.1"/>
</dbReference>